<organism evidence="3 4">
    <name type="scientific">Segatella copri</name>
    <dbReference type="NCBI Taxonomy" id="165179"/>
    <lineage>
        <taxon>Bacteria</taxon>
        <taxon>Pseudomonadati</taxon>
        <taxon>Bacteroidota</taxon>
        <taxon>Bacteroidia</taxon>
        <taxon>Bacteroidales</taxon>
        <taxon>Prevotellaceae</taxon>
        <taxon>Segatella</taxon>
    </lineage>
</organism>
<dbReference type="RefSeq" id="WP_217313357.1">
    <property type="nucleotide sequence ID" value="NZ_JAHOEA010000008.1"/>
</dbReference>
<reference evidence="3" key="1">
    <citation type="submission" date="2021-06" db="EMBL/GenBank/DDBJ databases">
        <title>Collection of gut derived symbiotic bacterial strains cultured from healthy donors.</title>
        <authorList>
            <person name="Lin H."/>
            <person name="Littmann E."/>
            <person name="Pamer E.G."/>
        </authorList>
    </citation>
    <scope>NUCLEOTIDE SEQUENCE</scope>
    <source>
        <strain evidence="3">MSK.21.74</strain>
    </source>
</reference>
<dbReference type="GO" id="GO:0003677">
    <property type="term" value="F:DNA binding"/>
    <property type="evidence" value="ECO:0007669"/>
    <property type="project" value="UniProtKB-KW"/>
</dbReference>
<feature type="compositionally biased region" description="Low complexity" evidence="1">
    <location>
        <begin position="146"/>
        <end position="170"/>
    </location>
</feature>
<sequence length="181" mass="18937">MIKYVLKQNKNKKSLAYLKWYAFPLVEETMDLAELAKHMEEHNTGFTEAMCLGMMTAMVKCIKEQLLAGKNVKIDNLAIFSVGIRNKEGAKTEAEFTAVNNIAGVKLRARATGTLSNANLNTSASVRRASNVVVFGSGSDAGNGAGSINPGGNTTTGGNSQTGDSSTTGGEDNGVGDGNLG</sequence>
<dbReference type="EMBL" id="JAHOEI010000054">
    <property type="protein sequence ID" value="MBV3388474.1"/>
    <property type="molecule type" value="Genomic_DNA"/>
</dbReference>
<dbReference type="InterPro" id="IPR041607">
    <property type="entry name" value="HU-HIG"/>
</dbReference>
<accession>A0AAW4N042</accession>
<feature type="domain" description="HU" evidence="2">
    <location>
        <begin position="2"/>
        <end position="111"/>
    </location>
</feature>
<dbReference type="Proteomes" id="UP001196765">
    <property type="component" value="Unassembled WGS sequence"/>
</dbReference>
<evidence type="ECO:0000256" key="1">
    <source>
        <dbReference type="SAM" id="MobiDB-lite"/>
    </source>
</evidence>
<dbReference type="AlphaFoldDB" id="A0AAW4N042"/>
<feature type="compositionally biased region" description="Gly residues" evidence="1">
    <location>
        <begin position="171"/>
        <end position="181"/>
    </location>
</feature>
<proteinExistence type="predicted"/>
<comment type="caution">
    <text evidence="3">The sequence shown here is derived from an EMBL/GenBank/DDBJ whole genome shotgun (WGS) entry which is preliminary data.</text>
</comment>
<keyword evidence="3" id="KW-0238">DNA-binding</keyword>
<protein>
    <submittedName>
        <fullName evidence="3">DNA-binding protein</fullName>
    </submittedName>
</protein>
<dbReference type="Pfam" id="PF18291">
    <property type="entry name" value="HU-HIG"/>
    <property type="match status" value="1"/>
</dbReference>
<feature type="region of interest" description="Disordered" evidence="1">
    <location>
        <begin position="143"/>
        <end position="181"/>
    </location>
</feature>
<gene>
    <name evidence="3" type="ORF">KSW82_12085</name>
</gene>
<evidence type="ECO:0000259" key="2">
    <source>
        <dbReference type="Pfam" id="PF18291"/>
    </source>
</evidence>
<name>A0AAW4N042_9BACT</name>
<evidence type="ECO:0000313" key="3">
    <source>
        <dbReference type="EMBL" id="MBV3388474.1"/>
    </source>
</evidence>
<evidence type="ECO:0000313" key="4">
    <source>
        <dbReference type="Proteomes" id="UP001196765"/>
    </source>
</evidence>